<dbReference type="Proteomes" id="UP000477722">
    <property type="component" value="Unassembled WGS sequence"/>
</dbReference>
<feature type="compositionally biased region" description="Polar residues" evidence="1">
    <location>
        <begin position="1"/>
        <end position="16"/>
    </location>
</feature>
<accession>A0A6G4X6X9</accession>
<keyword evidence="3" id="KW-1185">Reference proteome</keyword>
<name>A0A6G4X6X9_9ACTN</name>
<evidence type="ECO:0000313" key="3">
    <source>
        <dbReference type="Proteomes" id="UP000477722"/>
    </source>
</evidence>
<organism evidence="2 3">
    <name type="scientific">Streptomyces boncukensis</name>
    <dbReference type="NCBI Taxonomy" id="2711219"/>
    <lineage>
        <taxon>Bacteria</taxon>
        <taxon>Bacillati</taxon>
        <taxon>Actinomycetota</taxon>
        <taxon>Actinomycetes</taxon>
        <taxon>Kitasatosporales</taxon>
        <taxon>Streptomycetaceae</taxon>
        <taxon>Streptomyces</taxon>
    </lineage>
</organism>
<proteinExistence type="predicted"/>
<dbReference type="AlphaFoldDB" id="A0A6G4X6X9"/>
<evidence type="ECO:0000313" key="2">
    <source>
        <dbReference type="EMBL" id="NGO73138.1"/>
    </source>
</evidence>
<feature type="compositionally biased region" description="Basic residues" evidence="1">
    <location>
        <begin position="37"/>
        <end position="47"/>
    </location>
</feature>
<dbReference type="RefSeq" id="WP_165302805.1">
    <property type="nucleotide sequence ID" value="NZ_JAAKZZ010000635.1"/>
</dbReference>
<protein>
    <submittedName>
        <fullName evidence="2">Uncharacterized protein</fullName>
    </submittedName>
</protein>
<comment type="caution">
    <text evidence="2">The sequence shown here is derived from an EMBL/GenBank/DDBJ whole genome shotgun (WGS) entry which is preliminary data.</text>
</comment>
<gene>
    <name evidence="2" type="ORF">G5C65_33370</name>
</gene>
<feature type="region of interest" description="Disordered" evidence="1">
    <location>
        <begin position="1"/>
        <end position="47"/>
    </location>
</feature>
<reference evidence="2 3" key="1">
    <citation type="submission" date="2020-02" db="EMBL/GenBank/DDBJ databases">
        <title>Whole-genome analyses of novel actinobacteria.</title>
        <authorList>
            <person name="Sahin N."/>
            <person name="Tatar D."/>
        </authorList>
    </citation>
    <scope>NUCLEOTIDE SEQUENCE [LARGE SCALE GENOMIC DNA]</scope>
    <source>
        <strain evidence="2 3">SB3404</strain>
    </source>
</reference>
<sequence length="47" mass="4958">MSDTQTETPSDEQTAGQGTGGKHRGQAAVSEDDKVPTHGRHRRPAGD</sequence>
<dbReference type="EMBL" id="JAAKZZ010000635">
    <property type="protein sequence ID" value="NGO73138.1"/>
    <property type="molecule type" value="Genomic_DNA"/>
</dbReference>
<evidence type="ECO:0000256" key="1">
    <source>
        <dbReference type="SAM" id="MobiDB-lite"/>
    </source>
</evidence>